<sequence>MENHILIGLGGTGGKVLKAFRKRLFEEFTPEERANLPISFLYVDSSTEMMQAGDITWKVLGEDAQFNQNEFLFVKGIDLNTVFSNPSGFPGLKGFIGDPEVMKRTLGEVGAAAAQKRRAGRILFGSNIDSYKQALRAQYRIANSRSGAARTNIHIFTGLAGGTGSGAIIDVIAQTRMMPEFQAGLSPDGKTGTGITAFAMLPEITPPGTCDAGRYHANGFAALTELNALQIKNYQPLDVSGQYERLNLDAVDKVADSCFVYSNINEHGKIVDSLKHLPKMVSDFAFNRIFLEQNDNTEEYNRTYSLENINDWDKERYEKSKTEPADIVRSKRFSSFGIKRIVIPEQEIKEYFAYQFGMQALLQLRFNNWNDDLGFRDTPANIDFHSFVKEAQQWEAWRMTDKHLVLDKPILESDKGKFPPFSEYWGAVIPVWTEQARSARLPLAELSKLCAQGYDQFFRKVGVNSFFEGKNAAREQHALEICSLIEKYMFDKWSTGDYSLYNLCELCDCLLMMMDARRKEMEERITKINQVIDAQEKEKARVEAEWQNLGLLGGLIRKNNLIQGYASIMNMLCMKRTELQGTQFAVSMMGVLIVKMNALRGRVERFVDIINDALNYAEQQIGTRCGDNGTVSLQEDIVRFYNQQGVLNFTETVIKDKTRQKGICDEFRGELLKIIGTERTFARANASISSEEISKLLDTVVMRKAIIIHDEVLLENSEKLINRNILEQLSEKYNTPEALKQFASDVIENSGVYTTFDATQISLAVNNNPIPQKGQNIYRRIVLVNLPEVEGSEQVQKFANKLKAAMIAAVNSDIQVYVDMNGARKNEMTVSSITYCFPLRIVNDLKFFKERYNQLANSPTNSKENRTVLHTEGTGEQFPTLFMTAEKLPSEVRKIYTPYLILGYALGFVKKAPKNDGTGLDAYGTIEKDALDMEVLKPMADSFTGVSYSTEFTEDFGEELKTKFDKAMRGDYLHVNKRQELKTEVQTLIKEVILPECGGNTGSEKFLEFRTAALTALELIANFK</sequence>
<accession>K9EJW6</accession>
<dbReference type="EMBL" id="ADLF01000008">
    <property type="protein sequence ID" value="EKU91237.1"/>
    <property type="molecule type" value="Genomic_DNA"/>
</dbReference>
<dbReference type="eggNOG" id="COG0497">
    <property type="taxonomic scope" value="Bacteria"/>
</dbReference>
<evidence type="ECO:0000313" key="2">
    <source>
        <dbReference type="EMBL" id="EKU91237.1"/>
    </source>
</evidence>
<dbReference type="SUPFAM" id="SSF52490">
    <property type="entry name" value="Tubulin nucleotide-binding domain-like"/>
    <property type="match status" value="1"/>
</dbReference>
<dbReference type="Gene3D" id="3.40.50.1440">
    <property type="entry name" value="Tubulin/FtsZ, GTPase domain"/>
    <property type="match status" value="1"/>
</dbReference>
<proteinExistence type="predicted"/>
<name>K9EJW6_9BACE</name>
<dbReference type="RefSeq" id="WP_009128995.1">
    <property type="nucleotide sequence ID" value="NZ_JH992940.1"/>
</dbReference>
<reference evidence="2 3" key="1">
    <citation type="submission" date="2012-09" db="EMBL/GenBank/DDBJ databases">
        <title>The Genome Sequence of Bacteroides oleiciplenus YIT 12058.</title>
        <authorList>
            <consortium name="The Broad Institute Genome Sequencing Platform"/>
            <person name="Earl A."/>
            <person name="Ward D."/>
            <person name="Feldgarden M."/>
            <person name="Gevers D."/>
            <person name="Morotomi M."/>
            <person name="Walker B."/>
            <person name="Young S.K."/>
            <person name="Zeng Q."/>
            <person name="Gargeya S."/>
            <person name="Fitzgerald M."/>
            <person name="Haas B."/>
            <person name="Abouelleil A."/>
            <person name="Alvarado L."/>
            <person name="Arachchi H.M."/>
            <person name="Berlin A.M."/>
            <person name="Chapman S.B."/>
            <person name="Goldberg J."/>
            <person name="Griggs A."/>
            <person name="Gujja S."/>
            <person name="Hansen M."/>
            <person name="Howarth C."/>
            <person name="Imamovic A."/>
            <person name="Larimer J."/>
            <person name="McCowen C."/>
            <person name="Montmayeur A."/>
            <person name="Murphy C."/>
            <person name="Neiman D."/>
            <person name="Pearson M."/>
            <person name="Priest M."/>
            <person name="Roberts A."/>
            <person name="Saif S."/>
            <person name="Shea T."/>
            <person name="Sisk P."/>
            <person name="Sykes S."/>
            <person name="Wortman J."/>
            <person name="Nusbaum C."/>
            <person name="Birren B."/>
        </authorList>
    </citation>
    <scope>NUCLEOTIDE SEQUENCE [LARGE SCALE GENOMIC DNA]</scope>
    <source>
        <strain evidence="2 3">YIT 12058</strain>
    </source>
</reference>
<dbReference type="AlphaFoldDB" id="K9EJW6"/>
<comment type="caution">
    <text evidence="2">The sequence shown here is derived from an EMBL/GenBank/DDBJ whole genome shotgun (WGS) entry which is preliminary data.</text>
</comment>
<evidence type="ECO:0000313" key="3">
    <source>
        <dbReference type="Proteomes" id="UP000009872"/>
    </source>
</evidence>
<dbReference type="PATRIC" id="fig|742727.4.peg.1446"/>
<dbReference type="HOGENOM" id="CLU_295387_0_0_10"/>
<gene>
    <name evidence="2" type="ORF">HMPREF9447_01427</name>
</gene>
<organism evidence="2 3">
    <name type="scientific">Bacteroides oleiciplenus YIT 12058</name>
    <dbReference type="NCBI Taxonomy" id="742727"/>
    <lineage>
        <taxon>Bacteria</taxon>
        <taxon>Pseudomonadati</taxon>
        <taxon>Bacteroidota</taxon>
        <taxon>Bacteroidia</taxon>
        <taxon>Bacteroidales</taxon>
        <taxon>Bacteroidaceae</taxon>
        <taxon>Bacteroides</taxon>
    </lineage>
</organism>
<keyword evidence="3" id="KW-1185">Reference proteome</keyword>
<dbReference type="STRING" id="742727.HMPREF9447_01427"/>
<dbReference type="Proteomes" id="UP000009872">
    <property type="component" value="Unassembled WGS sequence"/>
</dbReference>
<dbReference type="Pfam" id="PF13809">
    <property type="entry name" value="Tubulin_2"/>
    <property type="match status" value="1"/>
</dbReference>
<evidence type="ECO:0000256" key="1">
    <source>
        <dbReference type="SAM" id="Coils"/>
    </source>
</evidence>
<protein>
    <recommendedName>
        <fullName evidence="4">Tubulin-like protein</fullName>
    </recommendedName>
</protein>
<evidence type="ECO:0008006" key="4">
    <source>
        <dbReference type="Google" id="ProtNLM"/>
    </source>
</evidence>
<dbReference type="InterPro" id="IPR025904">
    <property type="entry name" value="Tubulin-like"/>
</dbReference>
<dbReference type="InterPro" id="IPR036525">
    <property type="entry name" value="Tubulin/FtsZ_GTPase_sf"/>
</dbReference>
<dbReference type="OrthoDB" id="174139at2"/>
<feature type="coiled-coil region" evidence="1">
    <location>
        <begin position="518"/>
        <end position="545"/>
    </location>
</feature>
<keyword evidence="1" id="KW-0175">Coiled coil</keyword>